<evidence type="ECO:0000313" key="3">
    <source>
        <dbReference type="Proteomes" id="UP001442494"/>
    </source>
</evidence>
<evidence type="ECO:0000259" key="1">
    <source>
        <dbReference type="PROSITE" id="PS50206"/>
    </source>
</evidence>
<dbReference type="InterPro" id="IPR050229">
    <property type="entry name" value="GlpE_sulfurtransferase"/>
</dbReference>
<feature type="domain" description="Rhodanese" evidence="1">
    <location>
        <begin position="30"/>
        <end position="119"/>
    </location>
</feature>
<keyword evidence="3" id="KW-1185">Reference proteome</keyword>
<organism evidence="2 3">
    <name type="scientific">Funiculus sociatus GB2-A5</name>
    <dbReference type="NCBI Taxonomy" id="2933946"/>
    <lineage>
        <taxon>Bacteria</taxon>
        <taxon>Bacillati</taxon>
        <taxon>Cyanobacteriota</taxon>
        <taxon>Cyanophyceae</taxon>
        <taxon>Coleofasciculales</taxon>
        <taxon>Coleofasciculaceae</taxon>
        <taxon>Funiculus</taxon>
    </lineage>
</organism>
<dbReference type="InterPro" id="IPR001763">
    <property type="entry name" value="Rhodanese-like_dom"/>
</dbReference>
<protein>
    <submittedName>
        <fullName evidence="2">Rhodanese-like domain-containing protein</fullName>
    </submittedName>
</protein>
<dbReference type="EMBL" id="JAMPKK010000023">
    <property type="protein sequence ID" value="MEP0865259.1"/>
    <property type="molecule type" value="Genomic_DNA"/>
</dbReference>
<name>A0ABV0JP31_9CYAN</name>
<dbReference type="Proteomes" id="UP001442494">
    <property type="component" value="Unassembled WGS sequence"/>
</dbReference>
<dbReference type="InterPro" id="IPR036873">
    <property type="entry name" value="Rhodanese-like_dom_sf"/>
</dbReference>
<dbReference type="RefSeq" id="WP_190425195.1">
    <property type="nucleotide sequence ID" value="NZ_JAMPKK010000023.1"/>
</dbReference>
<dbReference type="Gene3D" id="3.40.250.10">
    <property type="entry name" value="Rhodanese-like domain"/>
    <property type="match status" value="1"/>
</dbReference>
<sequence>MSNFFGIIPSPPPIAAQSRVFDLKARLDWGEPALTIIDVSDRSFFNISHIMGAIPIPMNELVNRALSSLELHRDIYVYGETDDETAAAATKLRAAGFENVSELRGGVAAWKAVGYPVERNLSIDI</sequence>
<reference evidence="2 3" key="1">
    <citation type="submission" date="2022-04" db="EMBL/GenBank/DDBJ databases">
        <title>Positive selection, recombination, and allopatry shape intraspecific diversity of widespread and dominant cyanobacteria.</title>
        <authorList>
            <person name="Wei J."/>
            <person name="Shu W."/>
            <person name="Hu C."/>
        </authorList>
    </citation>
    <scope>NUCLEOTIDE SEQUENCE [LARGE SCALE GENOMIC DNA]</scope>
    <source>
        <strain evidence="2 3">GB2-A5</strain>
    </source>
</reference>
<gene>
    <name evidence="2" type="ORF">NDI37_12355</name>
</gene>
<dbReference type="PANTHER" id="PTHR43031">
    <property type="entry name" value="FAD-DEPENDENT OXIDOREDUCTASE"/>
    <property type="match status" value="1"/>
</dbReference>
<evidence type="ECO:0000313" key="2">
    <source>
        <dbReference type="EMBL" id="MEP0865259.1"/>
    </source>
</evidence>
<dbReference type="SUPFAM" id="SSF52821">
    <property type="entry name" value="Rhodanese/Cell cycle control phosphatase"/>
    <property type="match status" value="1"/>
</dbReference>
<dbReference type="Pfam" id="PF00581">
    <property type="entry name" value="Rhodanese"/>
    <property type="match status" value="1"/>
</dbReference>
<proteinExistence type="predicted"/>
<dbReference type="CDD" id="cd00158">
    <property type="entry name" value="RHOD"/>
    <property type="match status" value="1"/>
</dbReference>
<dbReference type="PANTHER" id="PTHR43031:SF1">
    <property type="entry name" value="PYRIDINE NUCLEOTIDE-DISULPHIDE OXIDOREDUCTASE"/>
    <property type="match status" value="1"/>
</dbReference>
<comment type="caution">
    <text evidence="2">The sequence shown here is derived from an EMBL/GenBank/DDBJ whole genome shotgun (WGS) entry which is preliminary data.</text>
</comment>
<dbReference type="SMART" id="SM00450">
    <property type="entry name" value="RHOD"/>
    <property type="match status" value="1"/>
</dbReference>
<dbReference type="PROSITE" id="PS50206">
    <property type="entry name" value="RHODANESE_3"/>
    <property type="match status" value="1"/>
</dbReference>
<accession>A0ABV0JP31</accession>